<dbReference type="Proteomes" id="UP000726737">
    <property type="component" value="Unassembled WGS sequence"/>
</dbReference>
<organism evidence="2 3">
    <name type="scientific">Mortierella polycephala</name>
    <dbReference type="NCBI Taxonomy" id="41804"/>
    <lineage>
        <taxon>Eukaryota</taxon>
        <taxon>Fungi</taxon>
        <taxon>Fungi incertae sedis</taxon>
        <taxon>Mucoromycota</taxon>
        <taxon>Mortierellomycotina</taxon>
        <taxon>Mortierellomycetes</taxon>
        <taxon>Mortierellales</taxon>
        <taxon>Mortierellaceae</taxon>
        <taxon>Mortierella</taxon>
    </lineage>
</organism>
<evidence type="ECO:0000313" key="3">
    <source>
        <dbReference type="Proteomes" id="UP000726737"/>
    </source>
</evidence>
<feature type="non-terminal residue" evidence="2">
    <location>
        <position position="411"/>
    </location>
</feature>
<gene>
    <name evidence="2" type="ORF">BG011_001956</name>
</gene>
<comment type="caution">
    <text evidence="2">The sequence shown here is derived from an EMBL/GenBank/DDBJ whole genome shotgun (WGS) entry which is preliminary data.</text>
</comment>
<evidence type="ECO:0000256" key="1">
    <source>
        <dbReference type="SAM" id="MobiDB-lite"/>
    </source>
</evidence>
<accession>A0A9P6TV27</accession>
<evidence type="ECO:0000313" key="2">
    <source>
        <dbReference type="EMBL" id="KAG0247142.1"/>
    </source>
</evidence>
<feature type="compositionally biased region" description="Basic and acidic residues" evidence="1">
    <location>
        <begin position="153"/>
        <end position="167"/>
    </location>
</feature>
<dbReference type="AlphaFoldDB" id="A0A9P6TV27"/>
<sequence>MNNNYNHSNNEGGIPENASDVPIASPRNVLGNVNPVGQDNDFDMIVEEDINMEGELEQPSLSSADGVSNGSNTSLEMSDEEILDHLYQEKERLALRKRHAARLLALSSPLEQGNNEKAYAEAKQQLDNINVKIGRLEESMMDVASSKQACSTGREKQLGNEPKETKSGKNKPLKITDDMPRFYDNSNAREFLNQLRHVVVAHVGKDTFEEDCDRYLSHLIQSDLHRQLLDDEFNKRKDEKLTWEMCETIFFRIALSEQERAAQIKQLLETERLEKESYRQFAMRIARDIRINGIKDDNEMVLSLLSAAVNPDTFNTMVTRLHVLKQKETTFTSIADFCKVMSGLIGPKDASRPNVNQAIIPNKNTNGPQRHHNCGQNRFSPKNRPQESNKNERYVSNGNNTRSGGHFHCVR</sequence>
<name>A0A9P6TV27_9FUNG</name>
<feature type="region of interest" description="Disordered" evidence="1">
    <location>
        <begin position="350"/>
        <end position="411"/>
    </location>
</feature>
<proteinExistence type="predicted"/>
<protein>
    <submittedName>
        <fullName evidence="2">Uncharacterized protein</fullName>
    </submittedName>
</protein>
<feature type="compositionally biased region" description="Polar residues" evidence="1">
    <location>
        <begin position="394"/>
        <end position="403"/>
    </location>
</feature>
<reference evidence="2" key="1">
    <citation type="journal article" date="2020" name="Fungal Divers.">
        <title>Resolving the Mortierellaceae phylogeny through synthesis of multi-gene phylogenetics and phylogenomics.</title>
        <authorList>
            <person name="Vandepol N."/>
            <person name="Liber J."/>
            <person name="Desiro A."/>
            <person name="Na H."/>
            <person name="Kennedy M."/>
            <person name="Barry K."/>
            <person name="Grigoriev I.V."/>
            <person name="Miller A.N."/>
            <person name="O'Donnell K."/>
            <person name="Stajich J.E."/>
            <person name="Bonito G."/>
        </authorList>
    </citation>
    <scope>NUCLEOTIDE SEQUENCE</scope>
    <source>
        <strain evidence="2">KOD948</strain>
    </source>
</reference>
<feature type="compositionally biased region" description="Basic and acidic residues" evidence="1">
    <location>
        <begin position="384"/>
        <end position="393"/>
    </location>
</feature>
<dbReference type="EMBL" id="JAAAJA010001572">
    <property type="protein sequence ID" value="KAG0247142.1"/>
    <property type="molecule type" value="Genomic_DNA"/>
</dbReference>
<feature type="compositionally biased region" description="Polar residues" evidence="1">
    <location>
        <begin position="353"/>
        <end position="380"/>
    </location>
</feature>
<feature type="region of interest" description="Disordered" evidence="1">
    <location>
        <begin position="1"/>
        <end position="36"/>
    </location>
</feature>
<feature type="region of interest" description="Disordered" evidence="1">
    <location>
        <begin position="148"/>
        <end position="177"/>
    </location>
</feature>
<keyword evidence="3" id="KW-1185">Reference proteome</keyword>
<dbReference type="OrthoDB" id="2418706at2759"/>
<feature type="compositionally biased region" description="Low complexity" evidence="1">
    <location>
        <begin position="1"/>
        <end position="10"/>
    </location>
</feature>